<dbReference type="InterPro" id="IPR000866">
    <property type="entry name" value="AhpC/TSA"/>
</dbReference>
<evidence type="ECO:0000256" key="4">
    <source>
        <dbReference type="ARBA" id="ARBA00023284"/>
    </source>
</evidence>
<dbReference type="PROSITE" id="PS51352">
    <property type="entry name" value="THIOREDOXIN_2"/>
    <property type="match status" value="1"/>
</dbReference>
<dbReference type="Proteomes" id="UP000546007">
    <property type="component" value="Unassembled WGS sequence"/>
</dbReference>
<comment type="caution">
    <text evidence="6">The sequence shown here is derived from an EMBL/GenBank/DDBJ whole genome shotgun (WGS) entry which is preliminary data.</text>
</comment>
<keyword evidence="7" id="KW-1185">Reference proteome</keyword>
<evidence type="ECO:0000256" key="3">
    <source>
        <dbReference type="ARBA" id="ARBA00023157"/>
    </source>
</evidence>
<dbReference type="InterPro" id="IPR036249">
    <property type="entry name" value="Thioredoxin-like_sf"/>
</dbReference>
<evidence type="ECO:0000313" key="7">
    <source>
        <dbReference type="Proteomes" id="UP000546007"/>
    </source>
</evidence>
<comment type="subcellular location">
    <subcellularLocation>
        <location evidence="1">Cell envelope</location>
    </subcellularLocation>
</comment>
<dbReference type="Gene3D" id="3.40.30.10">
    <property type="entry name" value="Glutaredoxin"/>
    <property type="match status" value="1"/>
</dbReference>
<dbReference type="EMBL" id="JACIES010000006">
    <property type="protein sequence ID" value="MBB4026846.1"/>
    <property type="molecule type" value="Genomic_DNA"/>
</dbReference>
<reference evidence="6 7" key="1">
    <citation type="submission" date="2020-08" db="EMBL/GenBank/DDBJ databases">
        <title>Genomic Encyclopedia of Type Strains, Phase IV (KMG-IV): sequencing the most valuable type-strain genomes for metagenomic binning, comparative biology and taxonomic classification.</title>
        <authorList>
            <person name="Goeker M."/>
        </authorList>
    </citation>
    <scope>NUCLEOTIDE SEQUENCE [LARGE SCALE GENOMIC DNA]</scope>
    <source>
        <strain evidence="6 7">DSM 105721</strain>
    </source>
</reference>
<accession>A0A7W6HXM8</accession>
<gene>
    <name evidence="6" type="ORF">GGR14_002647</name>
</gene>
<evidence type="ECO:0000259" key="5">
    <source>
        <dbReference type="PROSITE" id="PS51352"/>
    </source>
</evidence>
<dbReference type="InterPro" id="IPR025380">
    <property type="entry name" value="DUF4369"/>
</dbReference>
<dbReference type="Pfam" id="PF00578">
    <property type="entry name" value="AhpC-TSA"/>
    <property type="match status" value="1"/>
</dbReference>
<organism evidence="6 7">
    <name type="scientific">Butyricimonas faecihominis</name>
    <dbReference type="NCBI Taxonomy" id="1472416"/>
    <lineage>
        <taxon>Bacteria</taxon>
        <taxon>Pseudomonadati</taxon>
        <taxon>Bacteroidota</taxon>
        <taxon>Bacteroidia</taxon>
        <taxon>Bacteroidales</taxon>
        <taxon>Odoribacteraceae</taxon>
        <taxon>Butyricimonas</taxon>
    </lineage>
</organism>
<keyword evidence="2" id="KW-0201">Cytochrome c-type biogenesis</keyword>
<keyword evidence="6" id="KW-0413">Isomerase</keyword>
<evidence type="ECO:0000256" key="2">
    <source>
        <dbReference type="ARBA" id="ARBA00022748"/>
    </source>
</evidence>
<dbReference type="InterPro" id="IPR013766">
    <property type="entry name" value="Thioredoxin_domain"/>
</dbReference>
<dbReference type="InterPro" id="IPR050553">
    <property type="entry name" value="Thioredoxin_ResA/DsbE_sf"/>
</dbReference>
<dbReference type="RefSeq" id="WP_124316042.1">
    <property type="nucleotide sequence ID" value="NZ_AP028155.1"/>
</dbReference>
<dbReference type="GO" id="GO:0016209">
    <property type="term" value="F:antioxidant activity"/>
    <property type="evidence" value="ECO:0007669"/>
    <property type="project" value="InterPro"/>
</dbReference>
<evidence type="ECO:0000313" key="6">
    <source>
        <dbReference type="EMBL" id="MBB4026846.1"/>
    </source>
</evidence>
<dbReference type="PANTHER" id="PTHR42852">
    <property type="entry name" value="THIOL:DISULFIDE INTERCHANGE PROTEIN DSBE"/>
    <property type="match status" value="1"/>
</dbReference>
<dbReference type="PANTHER" id="PTHR42852:SF6">
    <property type="entry name" value="THIOL:DISULFIDE INTERCHANGE PROTEIN DSBE"/>
    <property type="match status" value="1"/>
</dbReference>
<dbReference type="GO" id="GO:0016491">
    <property type="term" value="F:oxidoreductase activity"/>
    <property type="evidence" value="ECO:0007669"/>
    <property type="project" value="InterPro"/>
</dbReference>
<sequence>MKIIVLLINVVIIFSVTCKAQEGYQISGKISGVPDGKVLLINGEKGKSDTLGITQIKNGVFVFTGKVNGPVAVYITLSDGNGMIPLILENTNFMINVNDNGALIQGGRQQELLTHYTRISQSFVSEQAKIVAEAQQPGANIQALQNQVNKAYEMSVNATLNLIKANPDEYATVYVIALGILKETEEELRLKYELLGEGARATIPGKQIAAALDQYAKLVEGKVAPNFTVEKPDGSLFSLYDIPAKLKLVYFWLSTDPSCRQDNIELVKLYSQYRPQGLEIISISLDDDRVKWKNTIGLDGMVWINGLDLRGFDSLVARLYMVNDLPTIFLIDAENRIVAKGLRGNDLRKKIAELLKKNKKK</sequence>
<dbReference type="GO" id="GO:0030313">
    <property type="term" value="C:cell envelope"/>
    <property type="evidence" value="ECO:0007669"/>
    <property type="project" value="UniProtKB-SubCell"/>
</dbReference>
<protein>
    <submittedName>
        <fullName evidence="6">Thiol-disulfide isomerase/thioredoxin</fullName>
    </submittedName>
</protein>
<name>A0A7W6HXM8_9BACT</name>
<dbReference type="CDD" id="cd02966">
    <property type="entry name" value="TlpA_like_family"/>
    <property type="match status" value="1"/>
</dbReference>
<dbReference type="GeneID" id="93102683"/>
<proteinExistence type="predicted"/>
<dbReference type="AlphaFoldDB" id="A0A7W6HXM8"/>
<dbReference type="GO" id="GO:0017004">
    <property type="term" value="P:cytochrome complex assembly"/>
    <property type="evidence" value="ECO:0007669"/>
    <property type="project" value="UniProtKB-KW"/>
</dbReference>
<keyword evidence="3" id="KW-1015">Disulfide bond</keyword>
<dbReference type="Pfam" id="PF14289">
    <property type="entry name" value="DUF4369"/>
    <property type="match status" value="1"/>
</dbReference>
<evidence type="ECO:0000256" key="1">
    <source>
        <dbReference type="ARBA" id="ARBA00004196"/>
    </source>
</evidence>
<dbReference type="GO" id="GO:0016853">
    <property type="term" value="F:isomerase activity"/>
    <property type="evidence" value="ECO:0007669"/>
    <property type="project" value="UniProtKB-KW"/>
</dbReference>
<dbReference type="OrthoDB" id="637389at2"/>
<dbReference type="SUPFAM" id="SSF52833">
    <property type="entry name" value="Thioredoxin-like"/>
    <property type="match status" value="1"/>
</dbReference>
<feature type="domain" description="Thioredoxin" evidence="5">
    <location>
        <begin position="218"/>
        <end position="360"/>
    </location>
</feature>
<keyword evidence="4" id="KW-0676">Redox-active center</keyword>